<feature type="transmembrane region" description="Helical" evidence="1">
    <location>
        <begin position="143"/>
        <end position="161"/>
    </location>
</feature>
<dbReference type="EMBL" id="BBIO01000018">
    <property type="protein sequence ID" value="GAK46386.1"/>
    <property type="molecule type" value="Genomic_DNA"/>
</dbReference>
<evidence type="ECO:0000313" key="4">
    <source>
        <dbReference type="Proteomes" id="UP000028702"/>
    </source>
</evidence>
<dbReference type="InterPro" id="IPR000326">
    <property type="entry name" value="PAP2/HPO"/>
</dbReference>
<feature type="transmembrane region" description="Helical" evidence="1">
    <location>
        <begin position="173"/>
        <end position="191"/>
    </location>
</feature>
<feature type="transmembrane region" description="Helical" evidence="1">
    <location>
        <begin position="197"/>
        <end position="215"/>
    </location>
</feature>
<evidence type="ECO:0000259" key="2">
    <source>
        <dbReference type="SMART" id="SM00014"/>
    </source>
</evidence>
<feature type="transmembrane region" description="Helical" evidence="1">
    <location>
        <begin position="21"/>
        <end position="44"/>
    </location>
</feature>
<evidence type="ECO:0000313" key="3">
    <source>
        <dbReference type="EMBL" id="GAK46386.1"/>
    </source>
</evidence>
<feature type="domain" description="Phosphatidic acid phosphatase type 2/haloperoxidase" evidence="2">
    <location>
        <begin position="52"/>
        <end position="158"/>
    </location>
</feature>
<feature type="transmembrane region" description="Helical" evidence="1">
    <location>
        <begin position="116"/>
        <end position="137"/>
    </location>
</feature>
<dbReference type="AlphaFoldDB" id="A0A081BEB8"/>
<accession>A0A081BEB8</accession>
<dbReference type="eggNOG" id="COG0671">
    <property type="taxonomic scope" value="Bacteria"/>
</dbReference>
<dbReference type="RefSeq" id="WP_052379522.1">
    <property type="nucleotide sequence ID" value="NZ_BBIO01000018.1"/>
</dbReference>
<keyword evidence="1" id="KW-0472">Membrane</keyword>
<feature type="transmembrane region" description="Helical" evidence="1">
    <location>
        <begin position="260"/>
        <end position="282"/>
    </location>
</feature>
<keyword evidence="4" id="KW-1185">Reference proteome</keyword>
<feature type="transmembrane region" description="Helical" evidence="1">
    <location>
        <begin position="227"/>
        <end position="248"/>
    </location>
</feature>
<dbReference type="PANTHER" id="PTHR14969">
    <property type="entry name" value="SPHINGOSINE-1-PHOSPHATE PHOSPHOHYDROLASE"/>
    <property type="match status" value="1"/>
</dbReference>
<gene>
    <name evidence="3" type="ORF">M2A_2885</name>
</gene>
<dbReference type="Pfam" id="PF01569">
    <property type="entry name" value="PAP2"/>
    <property type="match status" value="1"/>
</dbReference>
<feature type="transmembrane region" description="Helical" evidence="1">
    <location>
        <begin position="50"/>
        <end position="68"/>
    </location>
</feature>
<dbReference type="Gene3D" id="1.20.144.10">
    <property type="entry name" value="Phosphatidic acid phosphatase type 2/haloperoxidase"/>
    <property type="match status" value="2"/>
</dbReference>
<dbReference type="InterPro" id="IPR036938">
    <property type="entry name" value="PAP2/HPO_sf"/>
</dbReference>
<dbReference type="PANTHER" id="PTHR14969:SF13">
    <property type="entry name" value="AT30094P"/>
    <property type="match status" value="1"/>
</dbReference>
<dbReference type="STRING" id="1333998.M2A_2885"/>
<dbReference type="SUPFAM" id="SSF48317">
    <property type="entry name" value="Acid phosphatase/Vanadium-dependent haloperoxidase"/>
    <property type="match status" value="1"/>
</dbReference>
<name>A0A081BEB8_9HYPH</name>
<dbReference type="Proteomes" id="UP000028702">
    <property type="component" value="Unassembled WGS sequence"/>
</dbReference>
<sequence>MESFLHDLSWVLPLRSGMATPVFQAFTWAGYTTFYIILLALGYWMLGKRVFARLAVLVGISALINAFLKDFWQDPRPADAFRLDHAVGESYGMPSGHAQVSLTTWGFLALSVRQTWAWLGAGIMIAGIAFSRLYLGVHDVEDILTGWAVGILVLGGFVWFLRAHDHRWHDLHWSFQLVLLAILHGAAWFFWPGGPSEAFAICALLAGWWLAILADKNFIAFQPRSEWWARGLSGLIGIAGLFALSAAWGKAAAAIGLGDIAAGYARTLIIALYIGAIAPPLFQLMRLAEKKPEAAA</sequence>
<keyword evidence="1" id="KW-1133">Transmembrane helix</keyword>
<reference evidence="3 4" key="1">
    <citation type="submission" date="2014-07" db="EMBL/GenBank/DDBJ databases">
        <title>Tepidicaulis marinum gen. nov., sp. nov., a novel marine bacterium denitrifying nitrate to nitrous oxide strictly under microaerobic conditions.</title>
        <authorList>
            <person name="Takeuchi M."/>
            <person name="Yamagishi T."/>
            <person name="Kamagata Y."/>
            <person name="Oshima K."/>
            <person name="Hattori M."/>
            <person name="Katayama T."/>
            <person name="Hanada S."/>
            <person name="Tamaki H."/>
            <person name="Marumo K."/>
            <person name="Maeda H."/>
            <person name="Nedachi M."/>
            <person name="Iwasaki W."/>
            <person name="Suwa Y."/>
            <person name="Sakata S."/>
        </authorList>
    </citation>
    <scope>NUCLEOTIDE SEQUENCE [LARGE SCALE GENOMIC DNA]</scope>
    <source>
        <strain evidence="3 4">MA2</strain>
    </source>
</reference>
<dbReference type="SMART" id="SM00014">
    <property type="entry name" value="acidPPc"/>
    <property type="match status" value="1"/>
</dbReference>
<comment type="caution">
    <text evidence="3">The sequence shown here is derived from an EMBL/GenBank/DDBJ whole genome shotgun (WGS) entry which is preliminary data.</text>
</comment>
<evidence type="ECO:0000256" key="1">
    <source>
        <dbReference type="SAM" id="Phobius"/>
    </source>
</evidence>
<protein>
    <submittedName>
        <fullName evidence="3">PA-phosphatase-like phosphoesterase</fullName>
    </submittedName>
</protein>
<proteinExistence type="predicted"/>
<organism evidence="3 4">
    <name type="scientific">Tepidicaulis marinus</name>
    <dbReference type="NCBI Taxonomy" id="1333998"/>
    <lineage>
        <taxon>Bacteria</taxon>
        <taxon>Pseudomonadati</taxon>
        <taxon>Pseudomonadota</taxon>
        <taxon>Alphaproteobacteria</taxon>
        <taxon>Hyphomicrobiales</taxon>
        <taxon>Parvibaculaceae</taxon>
        <taxon>Tepidicaulis</taxon>
    </lineage>
</organism>
<keyword evidence="1" id="KW-0812">Transmembrane</keyword>